<dbReference type="EMBL" id="JAZHXJ010002409">
    <property type="protein sequence ID" value="KAL1838903.1"/>
    <property type="molecule type" value="Genomic_DNA"/>
</dbReference>
<proteinExistence type="predicted"/>
<protein>
    <submittedName>
        <fullName evidence="1">Uncharacterized protein</fullName>
    </submittedName>
</protein>
<evidence type="ECO:0000313" key="1">
    <source>
        <dbReference type="EMBL" id="KAL1838903.1"/>
    </source>
</evidence>
<reference evidence="1 2" key="1">
    <citation type="journal article" date="2024" name="Commun. Biol.">
        <title>Comparative genomic analysis of thermophilic fungi reveals convergent evolutionary adaptations and gene losses.</title>
        <authorList>
            <person name="Steindorff A.S."/>
            <person name="Aguilar-Pontes M.V."/>
            <person name="Robinson A.J."/>
            <person name="Andreopoulos B."/>
            <person name="LaButti K."/>
            <person name="Kuo A."/>
            <person name="Mondo S."/>
            <person name="Riley R."/>
            <person name="Otillar R."/>
            <person name="Haridas S."/>
            <person name="Lipzen A."/>
            <person name="Grimwood J."/>
            <person name="Schmutz J."/>
            <person name="Clum A."/>
            <person name="Reid I.D."/>
            <person name="Moisan M.C."/>
            <person name="Butler G."/>
            <person name="Nguyen T.T.M."/>
            <person name="Dewar K."/>
            <person name="Conant G."/>
            <person name="Drula E."/>
            <person name="Henrissat B."/>
            <person name="Hansel C."/>
            <person name="Singer S."/>
            <person name="Hutchinson M.I."/>
            <person name="de Vries R.P."/>
            <person name="Natvig D.O."/>
            <person name="Powell A.J."/>
            <person name="Tsang A."/>
            <person name="Grigoriev I.V."/>
        </authorList>
    </citation>
    <scope>NUCLEOTIDE SEQUENCE [LARGE SCALE GENOMIC DNA]</scope>
    <source>
        <strain evidence="1 2">ATCC 24622</strain>
    </source>
</reference>
<dbReference type="Proteomes" id="UP001586593">
    <property type="component" value="Unassembled WGS sequence"/>
</dbReference>
<organism evidence="1 2">
    <name type="scientific">Phialemonium thermophilum</name>
    <dbReference type="NCBI Taxonomy" id="223376"/>
    <lineage>
        <taxon>Eukaryota</taxon>
        <taxon>Fungi</taxon>
        <taxon>Dikarya</taxon>
        <taxon>Ascomycota</taxon>
        <taxon>Pezizomycotina</taxon>
        <taxon>Sordariomycetes</taxon>
        <taxon>Sordariomycetidae</taxon>
        <taxon>Cephalothecales</taxon>
        <taxon>Cephalothecaceae</taxon>
        <taxon>Phialemonium</taxon>
    </lineage>
</organism>
<gene>
    <name evidence="1" type="ORF">VTK73DRAFT_4211</name>
</gene>
<accession>A0ABR3VB18</accession>
<comment type="caution">
    <text evidence="1">The sequence shown here is derived from an EMBL/GenBank/DDBJ whole genome shotgun (WGS) entry which is preliminary data.</text>
</comment>
<evidence type="ECO:0000313" key="2">
    <source>
        <dbReference type="Proteomes" id="UP001586593"/>
    </source>
</evidence>
<keyword evidence="2" id="KW-1185">Reference proteome</keyword>
<sequence length="166" mass="18464">MSGLVGRRLRRTTGWPLPLRSISMSMGLRLTLDSSVAEAYGLASSMLGLLSWLLLLRFSTSPRGVAEPGLTGVPERRRLRLALRTLVSVIRMWSRCSAGLPPLPLLLFRLGVRRTRTLGLRCSADLEPPEEGLPPSKYSISREVWERLERWPRVLMVTGVPSSGSE</sequence>
<name>A0ABR3VB18_9PEZI</name>